<dbReference type="FunFam" id="1.10.268.10:FF:000001">
    <property type="entry name" value="DNA gyrase subunit A"/>
    <property type="match status" value="1"/>
</dbReference>
<keyword evidence="15" id="KW-1185">Reference proteome</keyword>
<dbReference type="PANTHER" id="PTHR43493">
    <property type="entry name" value="DNA GYRASE/TOPOISOMERASE SUBUNIT A"/>
    <property type="match status" value="1"/>
</dbReference>
<comment type="miscellaneous">
    <text evidence="9">Few gyrases are as efficient as E.coli at forming negative supercoils. Not all organisms have 2 type II topoisomerases; in organisms with a single type II topoisomerase this enzyme also has to decatenate newly replicated chromosomes.</text>
</comment>
<dbReference type="GO" id="GO:0005524">
    <property type="term" value="F:ATP binding"/>
    <property type="evidence" value="ECO:0007669"/>
    <property type="project" value="UniProtKB-UniRule"/>
</dbReference>
<keyword evidence="3 9" id="KW-0963">Cytoplasm</keyword>
<evidence type="ECO:0000256" key="7">
    <source>
        <dbReference type="ARBA" id="ARBA00023125"/>
    </source>
</evidence>
<proteinExistence type="inferred from homology"/>
<keyword evidence="4 9" id="KW-0547">Nucleotide-binding</keyword>
<dbReference type="FunFam" id="3.90.199.10:FF:000001">
    <property type="entry name" value="DNA gyrase subunit A"/>
    <property type="match status" value="1"/>
</dbReference>
<dbReference type="GO" id="GO:0034335">
    <property type="term" value="F:DNA negative supercoiling activity"/>
    <property type="evidence" value="ECO:0007669"/>
    <property type="project" value="UniProtKB-ARBA"/>
</dbReference>
<dbReference type="SUPFAM" id="SSF101904">
    <property type="entry name" value="GyrA/ParC C-terminal domain-like"/>
    <property type="match status" value="1"/>
</dbReference>
<comment type="similarity">
    <text evidence="2 9">Belongs to the type II topoisomerase GyrA/ParC subunit family.</text>
</comment>
<evidence type="ECO:0000313" key="14">
    <source>
        <dbReference type="EMBL" id="TCT24636.1"/>
    </source>
</evidence>
<dbReference type="EMBL" id="SMAN01000005">
    <property type="protein sequence ID" value="TCT24636.1"/>
    <property type="molecule type" value="Genomic_DNA"/>
</dbReference>
<sequence length="829" mass="93411">MADQERPHVQEVNISQEMKTSFLDYAMSVIVSRALPDVRDGLKPVHRRILYAMHDLGMHADKAYKKSARIVGEVIGKYHPHGDSAVYDTMVRMAQDFNYRYTLVDGHGNFGSVDGDAAAAMRYTEARMSKISMEILRDINKDTIDFTDNYDGSEKEPLVLPSRFPNLLVNGASGIAVGMATNIPPHQLGEVIDAVLAISKNPDMTIDELMENYIYGPDFPTAGQILGRSGIRKAYETGKGSITLRAKTDIIEHENGKSSIIVTEIPYQVNKAKLIEKIAELVRDKKIDGITDLRDESDREGMRIVIELRRDVNPNVVLNNLYKQTAMQTSFGINLLALVDGEPKVLNLKQCLQFYLDHQKEVIKRRTAYELRKAEARAHIVEGLRVALDHLDEVISLIRHSKTTDIAREGLMNRFDLSEKQAQAILDMRLQRLTGLEREKIEQEYKDLVKLIGELKEILANEEKVLDIIREELTEVKEKYNDERRTEIVIGQADFFEDEDLIPEETVIITLTHKGYIKRLPLSTYRSQRRGGRGVQGMGTNEDDFVEHLLSTSTHDHLLFFTNKGKVYKAKGYEIPEFGRTAKGIPIVNVLNIEKDEWINAVIAVQDFEDDSYLFFSTRNGISKRTSLSQFANIRRDGIRAINLREEDELISVRLTDGTKDIMVGTKKGYLIRFPETDVRPMGRTASGVKAISLRDDEDEVVSMDIIEDGLQVLVVTVNGFGKRTPAEDYRITGRGGKGILTCHLTERNGTVAAVKTVTGEEDIMIITESGVLIRMPVDGISVTGRNTQGVRLIRLHEDDKVATVARIEREEDSEEESVAESGTTEEQT</sequence>
<dbReference type="GO" id="GO:0005694">
    <property type="term" value="C:chromosome"/>
    <property type="evidence" value="ECO:0007669"/>
    <property type="project" value="InterPro"/>
</dbReference>
<protein>
    <recommendedName>
        <fullName evidence="9">DNA gyrase subunit A</fullName>
        <ecNumber evidence="9">5.6.2.2</ecNumber>
    </recommendedName>
</protein>
<dbReference type="GO" id="GO:0006265">
    <property type="term" value="P:DNA topological change"/>
    <property type="evidence" value="ECO:0007669"/>
    <property type="project" value="UniProtKB-UniRule"/>
</dbReference>
<gene>
    <name evidence="9" type="primary">gyrA</name>
    <name evidence="14" type="ORF">EDD68_10590</name>
</gene>
<dbReference type="Gene3D" id="3.30.1360.40">
    <property type="match status" value="1"/>
</dbReference>
<dbReference type="NCBIfam" id="NF004044">
    <property type="entry name" value="PRK05561.1"/>
    <property type="match status" value="1"/>
</dbReference>
<dbReference type="EC" id="5.6.2.2" evidence="9"/>
<feature type="short sequence motif" description="GyrA-box" evidence="9">
    <location>
        <begin position="528"/>
        <end position="534"/>
    </location>
</feature>
<dbReference type="GO" id="GO:0006261">
    <property type="term" value="P:DNA-templated DNA replication"/>
    <property type="evidence" value="ECO:0007669"/>
    <property type="project" value="UniProtKB-UniRule"/>
</dbReference>
<keyword evidence="6 9" id="KW-0799">Topoisomerase</keyword>
<evidence type="ECO:0000256" key="8">
    <source>
        <dbReference type="ARBA" id="ARBA00023235"/>
    </source>
</evidence>
<comment type="subunit">
    <text evidence="9">Heterotetramer, composed of two GyrA and two GyrB chains. In the heterotetramer, GyrA contains the active site tyrosine that forms a transient covalent intermediate with DNA, while GyrB binds cofactors and catalyzes ATP hydrolysis.</text>
</comment>
<dbReference type="FunFam" id="3.30.1360.40:FF:000002">
    <property type="entry name" value="DNA gyrase subunit A"/>
    <property type="match status" value="1"/>
</dbReference>
<feature type="coiled-coil region" evidence="11">
    <location>
        <begin position="438"/>
        <end position="486"/>
    </location>
</feature>
<evidence type="ECO:0000259" key="13">
    <source>
        <dbReference type="PROSITE" id="PS52040"/>
    </source>
</evidence>
<dbReference type="GO" id="GO:0009330">
    <property type="term" value="C:DNA topoisomerase type II (double strand cut, ATP-hydrolyzing) complex"/>
    <property type="evidence" value="ECO:0007669"/>
    <property type="project" value="TreeGrafter"/>
</dbReference>
<feature type="domain" description="Topo IIA-type catalytic" evidence="13">
    <location>
        <begin position="35"/>
        <end position="501"/>
    </location>
</feature>
<evidence type="ECO:0000313" key="15">
    <source>
        <dbReference type="Proteomes" id="UP000294650"/>
    </source>
</evidence>
<dbReference type="Pfam" id="PF00521">
    <property type="entry name" value="DNA_topoisoIV"/>
    <property type="match status" value="1"/>
</dbReference>
<keyword evidence="5 9" id="KW-0067">ATP-binding</keyword>
<evidence type="ECO:0000256" key="5">
    <source>
        <dbReference type="ARBA" id="ARBA00022840"/>
    </source>
</evidence>
<comment type="catalytic activity">
    <reaction evidence="1 9 10">
        <text>ATP-dependent breakage, passage and rejoining of double-stranded DNA.</text>
        <dbReference type="EC" id="5.6.2.2"/>
    </reaction>
</comment>
<dbReference type="InterPro" id="IPR035516">
    <property type="entry name" value="Gyrase/topoIV_suA_C"/>
</dbReference>
<organism evidence="14 15">
    <name type="scientific">Melghiribacillus thermohalophilus</name>
    <dbReference type="NCBI Taxonomy" id="1324956"/>
    <lineage>
        <taxon>Bacteria</taxon>
        <taxon>Bacillati</taxon>
        <taxon>Bacillota</taxon>
        <taxon>Bacilli</taxon>
        <taxon>Bacillales</taxon>
        <taxon>Bacillaceae</taxon>
        <taxon>Melghiribacillus</taxon>
    </lineage>
</organism>
<name>A0A4R3N8S4_9BACI</name>
<evidence type="ECO:0000256" key="1">
    <source>
        <dbReference type="ARBA" id="ARBA00000185"/>
    </source>
</evidence>
<feature type="active site" description="O-(5'-phospho-DNA)-tyrosine intermediate" evidence="9 10">
    <location>
        <position position="123"/>
    </location>
</feature>
<evidence type="ECO:0000256" key="6">
    <source>
        <dbReference type="ARBA" id="ARBA00023029"/>
    </source>
</evidence>
<dbReference type="OrthoDB" id="9806486at2"/>
<dbReference type="RefSeq" id="WP_132371360.1">
    <property type="nucleotide sequence ID" value="NZ_SMAN01000005.1"/>
</dbReference>
<dbReference type="InterPro" id="IPR006691">
    <property type="entry name" value="GyrA/parC_rep"/>
</dbReference>
<dbReference type="SMART" id="SM00434">
    <property type="entry name" value="TOP4c"/>
    <property type="match status" value="1"/>
</dbReference>
<dbReference type="Gene3D" id="3.90.199.10">
    <property type="entry name" value="Topoisomerase II, domain 5"/>
    <property type="match status" value="1"/>
</dbReference>
<dbReference type="FunFam" id="2.120.10.90:FF:000004">
    <property type="entry name" value="DNA gyrase subunit A"/>
    <property type="match status" value="1"/>
</dbReference>
<keyword evidence="8 9" id="KW-0413">Isomerase</keyword>
<dbReference type="NCBIfam" id="TIGR01063">
    <property type="entry name" value="gyrA"/>
    <property type="match status" value="1"/>
</dbReference>
<dbReference type="InterPro" id="IPR013757">
    <property type="entry name" value="Topo_IIA_A_a_sf"/>
</dbReference>
<reference evidence="14 15" key="1">
    <citation type="submission" date="2019-03" db="EMBL/GenBank/DDBJ databases">
        <title>Genomic Encyclopedia of Type Strains, Phase IV (KMG-IV): sequencing the most valuable type-strain genomes for metagenomic binning, comparative biology and taxonomic classification.</title>
        <authorList>
            <person name="Goeker M."/>
        </authorList>
    </citation>
    <scope>NUCLEOTIDE SEQUENCE [LARGE SCALE GENOMIC DNA]</scope>
    <source>
        <strain evidence="14 15">DSM 25894</strain>
    </source>
</reference>
<evidence type="ECO:0000256" key="10">
    <source>
        <dbReference type="PROSITE-ProRule" id="PRU01384"/>
    </source>
</evidence>
<dbReference type="PROSITE" id="PS52040">
    <property type="entry name" value="TOPO_IIA"/>
    <property type="match status" value="1"/>
</dbReference>
<dbReference type="PANTHER" id="PTHR43493:SF5">
    <property type="entry name" value="DNA GYRASE SUBUNIT A, CHLOROPLASTIC_MITOCHONDRIAL"/>
    <property type="match status" value="1"/>
</dbReference>
<dbReference type="AlphaFoldDB" id="A0A4R3N8S4"/>
<dbReference type="InterPro" id="IPR002205">
    <property type="entry name" value="Topo_IIA_dom_A"/>
</dbReference>
<dbReference type="InterPro" id="IPR050220">
    <property type="entry name" value="Type_II_DNA_Topoisomerases"/>
</dbReference>
<dbReference type="HAMAP" id="MF_01897">
    <property type="entry name" value="GyrA"/>
    <property type="match status" value="1"/>
</dbReference>
<keyword evidence="7 9" id="KW-0238">DNA-binding</keyword>
<evidence type="ECO:0000256" key="3">
    <source>
        <dbReference type="ARBA" id="ARBA00022490"/>
    </source>
</evidence>
<dbReference type="NCBIfam" id="NF004043">
    <property type="entry name" value="PRK05560.1"/>
    <property type="match status" value="1"/>
</dbReference>
<dbReference type="InterPro" id="IPR013760">
    <property type="entry name" value="Topo_IIA-like_dom_sf"/>
</dbReference>
<comment type="function">
    <text evidence="9">A type II topoisomerase that negatively supercoils closed circular double-stranded (ds) DNA in an ATP-dependent manner to modulate DNA topology and maintain chromosomes in an underwound state. Negative supercoiling favors strand separation, and DNA replication, transcription, recombination and repair, all of which involve strand separation. Also able to catalyze the interconversion of other topological isomers of dsDNA rings, including catenanes and knotted rings. Type II topoisomerases break and join 2 DNA strands simultaneously in an ATP-dependent manner.</text>
</comment>
<feature type="region of interest" description="Disordered" evidence="12">
    <location>
        <begin position="807"/>
        <end position="829"/>
    </location>
</feature>
<dbReference type="GO" id="GO:0003677">
    <property type="term" value="F:DNA binding"/>
    <property type="evidence" value="ECO:0007669"/>
    <property type="project" value="UniProtKB-UniRule"/>
</dbReference>
<keyword evidence="11" id="KW-0175">Coiled coil</keyword>
<evidence type="ECO:0000256" key="11">
    <source>
        <dbReference type="SAM" id="Coils"/>
    </source>
</evidence>
<evidence type="ECO:0000256" key="12">
    <source>
        <dbReference type="SAM" id="MobiDB-lite"/>
    </source>
</evidence>
<dbReference type="GO" id="GO:0005737">
    <property type="term" value="C:cytoplasm"/>
    <property type="evidence" value="ECO:0007669"/>
    <property type="project" value="UniProtKB-SubCell"/>
</dbReference>
<evidence type="ECO:0000256" key="2">
    <source>
        <dbReference type="ARBA" id="ARBA00008263"/>
    </source>
</evidence>
<dbReference type="InterPro" id="IPR005743">
    <property type="entry name" value="GyrA"/>
</dbReference>
<dbReference type="Pfam" id="PF03989">
    <property type="entry name" value="DNA_gyraseA_C"/>
    <property type="match status" value="6"/>
</dbReference>
<dbReference type="Gene3D" id="2.120.10.90">
    <property type="entry name" value="DNA gyrase/topoisomerase IV, subunit A, C-terminal"/>
    <property type="match status" value="1"/>
</dbReference>
<evidence type="ECO:0000256" key="4">
    <source>
        <dbReference type="ARBA" id="ARBA00022741"/>
    </source>
</evidence>
<evidence type="ECO:0000256" key="9">
    <source>
        <dbReference type="HAMAP-Rule" id="MF_01897"/>
    </source>
</evidence>
<accession>A0A4R3N8S4</accession>
<comment type="caution">
    <text evidence="14">The sequence shown here is derived from an EMBL/GenBank/DDBJ whole genome shotgun (WGS) entry which is preliminary data.</text>
</comment>
<dbReference type="SUPFAM" id="SSF56719">
    <property type="entry name" value="Type II DNA topoisomerase"/>
    <property type="match status" value="1"/>
</dbReference>
<dbReference type="CDD" id="cd00187">
    <property type="entry name" value="TOP4c"/>
    <property type="match status" value="1"/>
</dbReference>
<dbReference type="Proteomes" id="UP000294650">
    <property type="component" value="Unassembled WGS sequence"/>
</dbReference>
<comment type="subcellular location">
    <subcellularLocation>
        <location evidence="9">Cytoplasm</location>
    </subcellularLocation>
</comment>
<dbReference type="Gene3D" id="1.10.268.10">
    <property type="entry name" value="Topoisomerase, domain 3"/>
    <property type="match status" value="1"/>
</dbReference>
<dbReference type="InterPro" id="IPR013758">
    <property type="entry name" value="Topo_IIA_A/C_ab"/>
</dbReference>